<evidence type="ECO:0000256" key="5">
    <source>
        <dbReference type="ARBA" id="ARBA00034531"/>
    </source>
</evidence>
<organism evidence="10 11">
    <name type="scientific">Pseudarthrobacter oxydans</name>
    <name type="common">Arthrobacter oxydans</name>
    <dbReference type="NCBI Taxonomy" id="1671"/>
    <lineage>
        <taxon>Bacteria</taxon>
        <taxon>Bacillati</taxon>
        <taxon>Actinomycetota</taxon>
        <taxon>Actinomycetes</taxon>
        <taxon>Micrococcales</taxon>
        <taxon>Micrococcaceae</taxon>
        <taxon>Pseudarthrobacter</taxon>
    </lineage>
</organism>
<gene>
    <name evidence="10" type="ORF">J2X12_003809</name>
</gene>
<evidence type="ECO:0000256" key="6">
    <source>
        <dbReference type="ARBA" id="ARBA00047939"/>
    </source>
</evidence>
<evidence type="ECO:0000313" key="11">
    <source>
        <dbReference type="Proteomes" id="UP001262032"/>
    </source>
</evidence>
<evidence type="ECO:0000259" key="9">
    <source>
        <dbReference type="PROSITE" id="PS51459"/>
    </source>
</evidence>
<dbReference type="GO" id="GO:0005524">
    <property type="term" value="F:ATP binding"/>
    <property type="evidence" value="ECO:0007669"/>
    <property type="project" value="UniProtKB-KW"/>
</dbReference>
<dbReference type="PANTHER" id="PTHR39560:SF1">
    <property type="entry name" value="PROTEIN ADENYLYLTRANSFERASE FIC-RELATED"/>
    <property type="match status" value="1"/>
</dbReference>
<evidence type="ECO:0000256" key="4">
    <source>
        <dbReference type="ARBA" id="ARBA00022840"/>
    </source>
</evidence>
<feature type="domain" description="Fido" evidence="9">
    <location>
        <begin position="66"/>
        <end position="210"/>
    </location>
</feature>
<evidence type="ECO:0000256" key="2">
    <source>
        <dbReference type="ARBA" id="ARBA00022695"/>
    </source>
</evidence>
<dbReference type="InterPro" id="IPR036597">
    <property type="entry name" value="Fido-like_dom_sf"/>
</dbReference>
<dbReference type="PROSITE" id="PS51459">
    <property type="entry name" value="FIDO"/>
    <property type="match status" value="1"/>
</dbReference>
<feature type="region of interest" description="Disordered" evidence="8">
    <location>
        <begin position="221"/>
        <end position="343"/>
    </location>
</feature>
<sequence length="343" mass="38263">MTLFENWGDYWWPGQYEECLRNILHDTTTGGREIHDPDELERIERRLTTIRAAQLIHDPAHVDQTFTPGHYHALHRWLFQDVYEWAGLPRVVTTLKGDSRFADPEDIDRLLALVHENLGDPARFQRVPRGEFLDALTRTFTGLLMIHPHLEGNGRTSRLYLQQIAARAGYQIEWTQVPAPVLVDATIDAFRLEPDALQHILRNIVHPLHDTDPAEHLRQRMREMPPPGTPAPHAPPMQPPQQPGGGAHPTSTGAPTTTAAPRTTLSDSEPAPSRRPRETVGARRSRAAPRGGRIPGEASYRAQRTVNPRAQPATQVQHSPPAPHAASRSAHAQSPVQPARSAA</sequence>
<feature type="compositionally biased region" description="Polar residues" evidence="8">
    <location>
        <begin position="302"/>
        <end position="316"/>
    </location>
</feature>
<dbReference type="AlphaFoldDB" id="A0AAW8NG95"/>
<dbReference type="Gene3D" id="1.10.3290.10">
    <property type="entry name" value="Fido-like domain"/>
    <property type="match status" value="1"/>
</dbReference>
<comment type="catalytic activity">
    <reaction evidence="6">
        <text>L-threonyl-[protein] + ATP = 3-O-(5'-adenylyl)-L-threonyl-[protein] + diphosphate</text>
        <dbReference type="Rhea" id="RHEA:54292"/>
        <dbReference type="Rhea" id="RHEA-COMP:11060"/>
        <dbReference type="Rhea" id="RHEA-COMP:13847"/>
        <dbReference type="ChEBI" id="CHEBI:30013"/>
        <dbReference type="ChEBI" id="CHEBI:30616"/>
        <dbReference type="ChEBI" id="CHEBI:33019"/>
        <dbReference type="ChEBI" id="CHEBI:138113"/>
        <dbReference type="EC" id="2.7.7.108"/>
    </reaction>
</comment>
<dbReference type="EC" id="2.7.7.108" evidence="5"/>
<evidence type="ECO:0000256" key="1">
    <source>
        <dbReference type="ARBA" id="ARBA00022679"/>
    </source>
</evidence>
<evidence type="ECO:0000313" key="10">
    <source>
        <dbReference type="EMBL" id="MDR7165755.1"/>
    </source>
</evidence>
<keyword evidence="3" id="KW-0547">Nucleotide-binding</keyword>
<accession>A0AAW8NG95</accession>
<keyword evidence="2" id="KW-0548">Nucleotidyltransferase</keyword>
<keyword evidence="1" id="KW-0808">Transferase</keyword>
<feature type="compositionally biased region" description="Pro residues" evidence="8">
    <location>
        <begin position="224"/>
        <end position="242"/>
    </location>
</feature>
<dbReference type="EMBL" id="JAVDWN010000018">
    <property type="protein sequence ID" value="MDR7165755.1"/>
    <property type="molecule type" value="Genomic_DNA"/>
</dbReference>
<proteinExistence type="predicted"/>
<evidence type="ECO:0000256" key="7">
    <source>
        <dbReference type="ARBA" id="ARBA00048696"/>
    </source>
</evidence>
<dbReference type="GO" id="GO:0051302">
    <property type="term" value="P:regulation of cell division"/>
    <property type="evidence" value="ECO:0007669"/>
    <property type="project" value="TreeGrafter"/>
</dbReference>
<evidence type="ECO:0000256" key="8">
    <source>
        <dbReference type="SAM" id="MobiDB-lite"/>
    </source>
</evidence>
<dbReference type="Pfam" id="PF02661">
    <property type="entry name" value="Fic"/>
    <property type="match status" value="1"/>
</dbReference>
<feature type="compositionally biased region" description="Low complexity" evidence="8">
    <location>
        <begin position="288"/>
        <end position="298"/>
    </location>
</feature>
<dbReference type="PANTHER" id="PTHR39560">
    <property type="entry name" value="PROTEIN ADENYLYLTRANSFERASE FIC-RELATED"/>
    <property type="match status" value="1"/>
</dbReference>
<dbReference type="RefSeq" id="WP_310258433.1">
    <property type="nucleotide sequence ID" value="NZ_JAVDWN010000018.1"/>
</dbReference>
<protein>
    <recommendedName>
        <fullName evidence="5">protein adenylyltransferase</fullName>
        <ecNumber evidence="5">2.7.7.108</ecNumber>
    </recommendedName>
</protein>
<comment type="caution">
    <text evidence="10">The sequence shown here is derived from an EMBL/GenBank/DDBJ whole genome shotgun (WGS) entry which is preliminary data.</text>
</comment>
<feature type="compositionally biased region" description="Low complexity" evidence="8">
    <location>
        <begin position="248"/>
        <end position="264"/>
    </location>
</feature>
<dbReference type="SUPFAM" id="SSF140931">
    <property type="entry name" value="Fic-like"/>
    <property type="match status" value="1"/>
</dbReference>
<comment type="catalytic activity">
    <reaction evidence="7">
        <text>L-tyrosyl-[protein] + ATP = O-(5'-adenylyl)-L-tyrosyl-[protein] + diphosphate</text>
        <dbReference type="Rhea" id="RHEA:54288"/>
        <dbReference type="Rhea" id="RHEA-COMP:10136"/>
        <dbReference type="Rhea" id="RHEA-COMP:13846"/>
        <dbReference type="ChEBI" id="CHEBI:30616"/>
        <dbReference type="ChEBI" id="CHEBI:33019"/>
        <dbReference type="ChEBI" id="CHEBI:46858"/>
        <dbReference type="ChEBI" id="CHEBI:83624"/>
        <dbReference type="EC" id="2.7.7.108"/>
    </reaction>
</comment>
<reference evidence="10" key="1">
    <citation type="submission" date="2023-07" db="EMBL/GenBank/DDBJ databases">
        <title>Sorghum-associated microbial communities from plants grown in Nebraska, USA.</title>
        <authorList>
            <person name="Schachtman D."/>
        </authorList>
    </citation>
    <scope>NUCLEOTIDE SEQUENCE</scope>
    <source>
        <strain evidence="10">BE261</strain>
    </source>
</reference>
<keyword evidence="4" id="KW-0067">ATP-binding</keyword>
<dbReference type="InterPro" id="IPR003812">
    <property type="entry name" value="Fido"/>
</dbReference>
<name>A0AAW8NG95_PSEOX</name>
<evidence type="ECO:0000256" key="3">
    <source>
        <dbReference type="ARBA" id="ARBA00022741"/>
    </source>
</evidence>
<dbReference type="GO" id="GO:0070733">
    <property type="term" value="F:AMPylase activity"/>
    <property type="evidence" value="ECO:0007669"/>
    <property type="project" value="UniProtKB-EC"/>
</dbReference>
<dbReference type="Proteomes" id="UP001262032">
    <property type="component" value="Unassembled WGS sequence"/>
</dbReference>
<feature type="compositionally biased region" description="Low complexity" evidence="8">
    <location>
        <begin position="324"/>
        <end position="335"/>
    </location>
</feature>